<organism evidence="2 3">
    <name type="scientific">Abeliophyllum distichum</name>
    <dbReference type="NCBI Taxonomy" id="126358"/>
    <lineage>
        <taxon>Eukaryota</taxon>
        <taxon>Viridiplantae</taxon>
        <taxon>Streptophyta</taxon>
        <taxon>Embryophyta</taxon>
        <taxon>Tracheophyta</taxon>
        <taxon>Spermatophyta</taxon>
        <taxon>Magnoliopsida</taxon>
        <taxon>eudicotyledons</taxon>
        <taxon>Gunneridae</taxon>
        <taxon>Pentapetalae</taxon>
        <taxon>asterids</taxon>
        <taxon>lamiids</taxon>
        <taxon>Lamiales</taxon>
        <taxon>Oleaceae</taxon>
        <taxon>Forsythieae</taxon>
        <taxon>Abeliophyllum</taxon>
    </lineage>
</organism>
<reference evidence="3" key="1">
    <citation type="submission" date="2024-07" db="EMBL/GenBank/DDBJ databases">
        <title>Two chromosome-level genome assemblies of Korean endemic species Abeliophyllum distichum and Forsythia ovata (Oleaceae).</title>
        <authorList>
            <person name="Jang H."/>
        </authorList>
    </citation>
    <scope>NUCLEOTIDE SEQUENCE [LARGE SCALE GENOMIC DNA]</scope>
</reference>
<dbReference type="Proteomes" id="UP001604336">
    <property type="component" value="Unassembled WGS sequence"/>
</dbReference>
<comment type="caution">
    <text evidence="2">The sequence shown here is derived from an EMBL/GenBank/DDBJ whole genome shotgun (WGS) entry which is preliminary data.</text>
</comment>
<evidence type="ECO:0000313" key="3">
    <source>
        <dbReference type="Proteomes" id="UP001604336"/>
    </source>
</evidence>
<protein>
    <submittedName>
        <fullName evidence="2">NASP-related protein sim3</fullName>
    </submittedName>
</protein>
<gene>
    <name evidence="2" type="ORF">Adt_24685</name>
    <name evidence="1" type="ORF">Adt_29498</name>
</gene>
<dbReference type="EMBL" id="JBFOLK010000009">
    <property type="protein sequence ID" value="KAL2484742.1"/>
    <property type="molecule type" value="Genomic_DNA"/>
</dbReference>
<accession>A0ABD1SEH2</accession>
<reference evidence="2" key="2">
    <citation type="submission" date="2024-07" db="EMBL/GenBank/DDBJ databases">
        <title>Two chromosome-level genome assemblies of Korean endemic species Abeliophyllum distichum and Forsythia ovata (Oleaceae).</title>
        <authorList>
            <person name="Mun J.H."/>
        </authorList>
    </citation>
    <scope>NUCLEOTIDE SEQUENCE</scope>
    <source>
        <strain evidence="2">KNKB198505000391</strain>
        <tissue evidence="2">Leaf</tissue>
    </source>
</reference>
<evidence type="ECO:0000313" key="2">
    <source>
        <dbReference type="EMBL" id="KAL2499135.1"/>
    </source>
</evidence>
<proteinExistence type="predicted"/>
<dbReference type="AlphaFoldDB" id="A0ABD1SEH2"/>
<keyword evidence="3" id="KW-1185">Reference proteome</keyword>
<sequence>MVLGLHIMVNMLLNVTNLNKYGCALLYKAQEEADPLVAMPKKEGVPLEDSNIGGCVKRTINGESLAASVSNNEEQGGSSNNLDEAADNGIANVLHLAYIAMNATV</sequence>
<dbReference type="EMBL" id="JBFOLK010000007">
    <property type="protein sequence ID" value="KAL2499135.1"/>
    <property type="molecule type" value="Genomic_DNA"/>
</dbReference>
<name>A0ABD1SEH2_9LAMI</name>
<evidence type="ECO:0000313" key="1">
    <source>
        <dbReference type="EMBL" id="KAL2484742.1"/>
    </source>
</evidence>